<evidence type="ECO:0000313" key="1">
    <source>
        <dbReference type="EMBL" id="PQV62407.1"/>
    </source>
</evidence>
<sequence>MSLYNHFQDAKNAENLPEADGLGMCLNCKFWDAEGTTTLSQKEQVAVCIFPALKPFALIVSGTSACNKWKERESVDPDAKAFSKQGEK</sequence>
<organism evidence="1 2">
    <name type="scientific">Abditibacterium utsteinense</name>
    <dbReference type="NCBI Taxonomy" id="1960156"/>
    <lineage>
        <taxon>Bacteria</taxon>
        <taxon>Pseudomonadati</taxon>
        <taxon>Abditibacteriota</taxon>
        <taxon>Abditibacteriia</taxon>
        <taxon>Abditibacteriales</taxon>
        <taxon>Abditibacteriaceae</taxon>
        <taxon>Abditibacterium</taxon>
    </lineage>
</organism>
<evidence type="ECO:0000313" key="2">
    <source>
        <dbReference type="Proteomes" id="UP000237684"/>
    </source>
</evidence>
<comment type="caution">
    <text evidence="1">The sequence shown here is derived from an EMBL/GenBank/DDBJ whole genome shotgun (WGS) entry which is preliminary data.</text>
</comment>
<accession>A0A2S8SNP0</accession>
<dbReference type="AlphaFoldDB" id="A0A2S8SNP0"/>
<reference evidence="1 2" key="1">
    <citation type="journal article" date="2018" name="Syst. Appl. Microbiol.">
        <title>Abditibacterium utsteinense sp. nov., the first cultivated member of candidate phylum FBP, isolated from ice-free Antarctic soil samples.</title>
        <authorList>
            <person name="Tahon G."/>
            <person name="Tytgat B."/>
            <person name="Lebbe L."/>
            <person name="Carlier A."/>
            <person name="Willems A."/>
        </authorList>
    </citation>
    <scope>NUCLEOTIDE SEQUENCE [LARGE SCALE GENOMIC DNA]</scope>
    <source>
        <strain evidence="1 2">LMG 29911</strain>
    </source>
</reference>
<name>A0A2S8SNP0_9BACT</name>
<dbReference type="OrthoDB" id="215601at2"/>
<dbReference type="InParanoid" id="A0A2S8SNP0"/>
<dbReference type="Proteomes" id="UP000237684">
    <property type="component" value="Unassembled WGS sequence"/>
</dbReference>
<gene>
    <name evidence="1" type="ORF">B1R32_1395</name>
</gene>
<protein>
    <submittedName>
        <fullName evidence="1">Uncharacterized protein</fullName>
    </submittedName>
</protein>
<dbReference type="RefSeq" id="WP_123580926.1">
    <property type="nucleotide sequence ID" value="NZ_NIGF01000039.1"/>
</dbReference>
<dbReference type="EMBL" id="NIGF01000039">
    <property type="protein sequence ID" value="PQV62407.1"/>
    <property type="molecule type" value="Genomic_DNA"/>
</dbReference>
<proteinExistence type="predicted"/>
<keyword evidence="2" id="KW-1185">Reference proteome</keyword>